<dbReference type="EMBL" id="GBRH01256405">
    <property type="protein sequence ID" value="JAD41490.1"/>
    <property type="molecule type" value="Transcribed_RNA"/>
</dbReference>
<name>A0A0A8ZXJ8_ARUDO</name>
<dbReference type="AlphaFoldDB" id="A0A0A8ZXJ8"/>
<reference evidence="1" key="2">
    <citation type="journal article" date="2015" name="Data Brief">
        <title>Shoot transcriptome of the giant reed, Arundo donax.</title>
        <authorList>
            <person name="Barrero R.A."/>
            <person name="Guerrero F.D."/>
            <person name="Moolhuijzen P."/>
            <person name="Goolsby J.A."/>
            <person name="Tidwell J."/>
            <person name="Bellgard S.E."/>
            <person name="Bellgard M.I."/>
        </authorList>
    </citation>
    <scope>NUCLEOTIDE SEQUENCE</scope>
    <source>
        <tissue evidence="1">Shoot tissue taken approximately 20 cm above the soil surface</tissue>
    </source>
</reference>
<sequence>MNATLVIFVSICTWISSRHLLNEVLRKQHALPLMINNLLIIGVTPIICQNYSL</sequence>
<evidence type="ECO:0000313" key="1">
    <source>
        <dbReference type="EMBL" id="JAD41490.1"/>
    </source>
</evidence>
<protein>
    <submittedName>
        <fullName evidence="1">Uncharacterized protein</fullName>
    </submittedName>
</protein>
<reference evidence="1" key="1">
    <citation type="submission" date="2014-09" db="EMBL/GenBank/DDBJ databases">
        <authorList>
            <person name="Magalhaes I.L.F."/>
            <person name="Oliveira U."/>
            <person name="Santos F.R."/>
            <person name="Vidigal T.H.D.A."/>
            <person name="Brescovit A.D."/>
            <person name="Santos A.J."/>
        </authorList>
    </citation>
    <scope>NUCLEOTIDE SEQUENCE</scope>
    <source>
        <tissue evidence="1">Shoot tissue taken approximately 20 cm above the soil surface</tissue>
    </source>
</reference>
<accession>A0A0A8ZXJ8</accession>
<organism evidence="1">
    <name type="scientific">Arundo donax</name>
    <name type="common">Giant reed</name>
    <name type="synonym">Donax arundinaceus</name>
    <dbReference type="NCBI Taxonomy" id="35708"/>
    <lineage>
        <taxon>Eukaryota</taxon>
        <taxon>Viridiplantae</taxon>
        <taxon>Streptophyta</taxon>
        <taxon>Embryophyta</taxon>
        <taxon>Tracheophyta</taxon>
        <taxon>Spermatophyta</taxon>
        <taxon>Magnoliopsida</taxon>
        <taxon>Liliopsida</taxon>
        <taxon>Poales</taxon>
        <taxon>Poaceae</taxon>
        <taxon>PACMAD clade</taxon>
        <taxon>Arundinoideae</taxon>
        <taxon>Arundineae</taxon>
        <taxon>Arundo</taxon>
    </lineage>
</organism>
<proteinExistence type="predicted"/>